<evidence type="ECO:0000313" key="3">
    <source>
        <dbReference type="Proteomes" id="UP001143480"/>
    </source>
</evidence>
<protein>
    <submittedName>
        <fullName evidence="2">Uncharacterized protein</fullName>
    </submittedName>
</protein>
<dbReference type="AlphaFoldDB" id="A0A9W6KRJ6"/>
<name>A0A9W6KRJ6_9ACTN</name>
<comment type="caution">
    <text evidence="2">The sequence shown here is derived from an EMBL/GenBank/DDBJ whole genome shotgun (WGS) entry which is preliminary data.</text>
</comment>
<organism evidence="2 3">
    <name type="scientific">Dactylosporangium matsuzakiense</name>
    <dbReference type="NCBI Taxonomy" id="53360"/>
    <lineage>
        <taxon>Bacteria</taxon>
        <taxon>Bacillati</taxon>
        <taxon>Actinomycetota</taxon>
        <taxon>Actinomycetes</taxon>
        <taxon>Micromonosporales</taxon>
        <taxon>Micromonosporaceae</taxon>
        <taxon>Dactylosporangium</taxon>
    </lineage>
</organism>
<accession>A0A9W6KRJ6</accession>
<proteinExistence type="predicted"/>
<gene>
    <name evidence="2" type="ORF">GCM10017581_071060</name>
</gene>
<feature type="region of interest" description="Disordered" evidence="1">
    <location>
        <begin position="74"/>
        <end position="96"/>
    </location>
</feature>
<keyword evidence="3" id="KW-1185">Reference proteome</keyword>
<sequence length="96" mass="10786">MRHVPALRMDALNEAVHRQVMRRHAAASDPDGVRRVAATLAYLGLQPEPDTTDLLAVLFDRTRETLDRRIRAEPSMNGATDQKCRVRRAGSWPPSV</sequence>
<evidence type="ECO:0000256" key="1">
    <source>
        <dbReference type="SAM" id="MobiDB-lite"/>
    </source>
</evidence>
<reference evidence="2" key="2">
    <citation type="submission" date="2023-01" db="EMBL/GenBank/DDBJ databases">
        <authorList>
            <person name="Sun Q."/>
            <person name="Evtushenko L."/>
        </authorList>
    </citation>
    <scope>NUCLEOTIDE SEQUENCE</scope>
    <source>
        <strain evidence="2">VKM Ac-1321</strain>
    </source>
</reference>
<reference evidence="2" key="1">
    <citation type="journal article" date="2014" name="Int. J. Syst. Evol. Microbiol.">
        <title>Complete genome sequence of Corynebacterium casei LMG S-19264T (=DSM 44701T), isolated from a smear-ripened cheese.</title>
        <authorList>
            <consortium name="US DOE Joint Genome Institute (JGI-PGF)"/>
            <person name="Walter F."/>
            <person name="Albersmeier A."/>
            <person name="Kalinowski J."/>
            <person name="Ruckert C."/>
        </authorList>
    </citation>
    <scope>NUCLEOTIDE SEQUENCE</scope>
    <source>
        <strain evidence="2">VKM Ac-1321</strain>
    </source>
</reference>
<dbReference type="Proteomes" id="UP001143480">
    <property type="component" value="Unassembled WGS sequence"/>
</dbReference>
<evidence type="ECO:0000313" key="2">
    <source>
        <dbReference type="EMBL" id="GLL05359.1"/>
    </source>
</evidence>
<dbReference type="EMBL" id="BSFP01000056">
    <property type="protein sequence ID" value="GLL05359.1"/>
    <property type="molecule type" value="Genomic_DNA"/>
</dbReference>